<dbReference type="EMBL" id="DWYA01000062">
    <property type="protein sequence ID" value="HJB40260.1"/>
    <property type="molecule type" value="Genomic_DNA"/>
</dbReference>
<sequence length="580" mass="62515">MKKALALVLALTMTLGMAACGTPASSSTAASTSTAGGDSTAASSTATTGTATSSMTNGLYPGTADPESVTINIGSEPPDMNSVTTTNATSISIMRDVLEGLTSLDQENKPVPGVAESWDISEDGLVYTFHLRDNAVWSNGEPVTANDFVFAWTQLFTAETGAAYATTWQTYIKGAEQALAGDPSGLGVKAVDDYTLEVTLNNPCAYFLNLMAFPSFYPINEAFWTEAGGVDGYGRDADKMLYNGPYVMSDWQHESQVTITKNDQYWDKENKAFIPTVYMKMINDSGAALNAFQGGELDMVGLSGDQVQLLVAEGVAPGQYEDGTPCYLEYNTNGGTPSSEAVGKGLANAKVRKALTYAIDAQSYIDNVAKSSYLPADGMVPGAIESGSYSSARGSLIDREMSAEDIKAMFDEGLKEAGITAADFTPVITTDEGDSAYKMVAFIQNQWKEKLGIEATVQQLTFKSRLDAQTKQNYDVCVALWGPDYDDALTYLDMFLTGVGNNHTGWSNEEYDKLIKDSYSQTDAAARQDMLIQAETILMEEMPIGPIYFRVRDYVMADKLTGVVRTAFQDGVMHYAQIVQ</sequence>
<feature type="chain" id="PRO_5038953755" evidence="6">
    <location>
        <begin position="19"/>
        <end position="580"/>
    </location>
</feature>
<feature type="domain" description="Solute-binding protein family 5" evidence="7">
    <location>
        <begin position="109"/>
        <end position="502"/>
    </location>
</feature>
<evidence type="ECO:0000256" key="3">
    <source>
        <dbReference type="ARBA" id="ARBA00022448"/>
    </source>
</evidence>
<evidence type="ECO:0000256" key="2">
    <source>
        <dbReference type="ARBA" id="ARBA00005695"/>
    </source>
</evidence>
<name>A0A9D2M2G5_9FIRM</name>
<dbReference type="GO" id="GO:0043190">
    <property type="term" value="C:ATP-binding cassette (ABC) transporter complex"/>
    <property type="evidence" value="ECO:0007669"/>
    <property type="project" value="InterPro"/>
</dbReference>
<protein>
    <submittedName>
        <fullName evidence="8">Peptide ABC transporter substrate-binding protein</fullName>
    </submittedName>
</protein>
<keyword evidence="4 6" id="KW-0732">Signal</keyword>
<comment type="similarity">
    <text evidence="2">Belongs to the bacterial solute-binding protein 5 family.</text>
</comment>
<accession>A0A9D2M2G5</accession>
<dbReference type="Proteomes" id="UP000824209">
    <property type="component" value="Unassembled WGS sequence"/>
</dbReference>
<feature type="region of interest" description="Disordered" evidence="5">
    <location>
        <begin position="22"/>
        <end position="82"/>
    </location>
</feature>
<dbReference type="InterPro" id="IPR000914">
    <property type="entry name" value="SBP_5_dom"/>
</dbReference>
<gene>
    <name evidence="8" type="ORF">H9943_07685</name>
</gene>
<dbReference type="GO" id="GO:0015833">
    <property type="term" value="P:peptide transport"/>
    <property type="evidence" value="ECO:0007669"/>
    <property type="project" value="TreeGrafter"/>
</dbReference>
<dbReference type="Gene3D" id="3.10.105.10">
    <property type="entry name" value="Dipeptide-binding Protein, Domain 3"/>
    <property type="match status" value="1"/>
</dbReference>
<dbReference type="Gene3D" id="3.90.76.10">
    <property type="entry name" value="Dipeptide-binding Protein, Domain 1"/>
    <property type="match status" value="1"/>
</dbReference>
<evidence type="ECO:0000313" key="9">
    <source>
        <dbReference type="Proteomes" id="UP000824209"/>
    </source>
</evidence>
<evidence type="ECO:0000259" key="7">
    <source>
        <dbReference type="Pfam" id="PF00496"/>
    </source>
</evidence>
<dbReference type="SUPFAM" id="SSF53850">
    <property type="entry name" value="Periplasmic binding protein-like II"/>
    <property type="match status" value="1"/>
</dbReference>
<dbReference type="Gene3D" id="3.40.190.10">
    <property type="entry name" value="Periplasmic binding protein-like II"/>
    <property type="match status" value="1"/>
</dbReference>
<dbReference type="Pfam" id="PF00496">
    <property type="entry name" value="SBP_bac_5"/>
    <property type="match status" value="1"/>
</dbReference>
<dbReference type="CDD" id="cd08504">
    <property type="entry name" value="PBP2_OppA"/>
    <property type="match status" value="1"/>
</dbReference>
<dbReference type="InterPro" id="IPR030678">
    <property type="entry name" value="Peptide/Ni-bd"/>
</dbReference>
<comment type="caution">
    <text evidence="8">The sequence shown here is derived from an EMBL/GenBank/DDBJ whole genome shotgun (WGS) entry which is preliminary data.</text>
</comment>
<evidence type="ECO:0000256" key="1">
    <source>
        <dbReference type="ARBA" id="ARBA00004196"/>
    </source>
</evidence>
<dbReference type="InterPro" id="IPR039424">
    <property type="entry name" value="SBP_5"/>
</dbReference>
<dbReference type="FunFam" id="3.90.76.10:FF:000001">
    <property type="entry name" value="Oligopeptide ABC transporter substrate-binding protein"/>
    <property type="match status" value="1"/>
</dbReference>
<evidence type="ECO:0000256" key="5">
    <source>
        <dbReference type="SAM" id="MobiDB-lite"/>
    </source>
</evidence>
<dbReference type="PIRSF" id="PIRSF002741">
    <property type="entry name" value="MppA"/>
    <property type="match status" value="1"/>
</dbReference>
<dbReference type="GO" id="GO:1904680">
    <property type="term" value="F:peptide transmembrane transporter activity"/>
    <property type="evidence" value="ECO:0007669"/>
    <property type="project" value="TreeGrafter"/>
</dbReference>
<proteinExistence type="inferred from homology"/>
<organism evidence="8 9">
    <name type="scientific">Candidatus Ruthenibacterium avium</name>
    <dbReference type="NCBI Taxonomy" id="2838751"/>
    <lineage>
        <taxon>Bacteria</taxon>
        <taxon>Bacillati</taxon>
        <taxon>Bacillota</taxon>
        <taxon>Clostridia</taxon>
        <taxon>Eubacteriales</taxon>
        <taxon>Oscillospiraceae</taxon>
        <taxon>Ruthenibacterium</taxon>
    </lineage>
</organism>
<keyword evidence="3" id="KW-0813">Transport</keyword>
<dbReference type="PANTHER" id="PTHR30290">
    <property type="entry name" value="PERIPLASMIC BINDING COMPONENT OF ABC TRANSPORTER"/>
    <property type="match status" value="1"/>
</dbReference>
<dbReference type="AlphaFoldDB" id="A0A9D2M2G5"/>
<reference evidence="8" key="1">
    <citation type="journal article" date="2021" name="PeerJ">
        <title>Extensive microbial diversity within the chicken gut microbiome revealed by metagenomics and culture.</title>
        <authorList>
            <person name="Gilroy R."/>
            <person name="Ravi A."/>
            <person name="Getino M."/>
            <person name="Pursley I."/>
            <person name="Horton D.L."/>
            <person name="Alikhan N.F."/>
            <person name="Baker D."/>
            <person name="Gharbi K."/>
            <person name="Hall N."/>
            <person name="Watson M."/>
            <person name="Adriaenssens E.M."/>
            <person name="Foster-Nyarko E."/>
            <person name="Jarju S."/>
            <person name="Secka A."/>
            <person name="Antonio M."/>
            <person name="Oren A."/>
            <person name="Chaudhuri R.R."/>
            <person name="La Ragione R."/>
            <person name="Hildebrand F."/>
            <person name="Pallen M.J."/>
        </authorList>
    </citation>
    <scope>NUCLEOTIDE SEQUENCE</scope>
    <source>
        <strain evidence="8">ChiBcec8-14828</strain>
    </source>
</reference>
<dbReference type="PANTHER" id="PTHR30290:SF10">
    <property type="entry name" value="PERIPLASMIC OLIGOPEPTIDE-BINDING PROTEIN-RELATED"/>
    <property type="match status" value="1"/>
</dbReference>
<comment type="subcellular location">
    <subcellularLocation>
        <location evidence="1">Cell envelope</location>
    </subcellularLocation>
</comment>
<evidence type="ECO:0000256" key="6">
    <source>
        <dbReference type="SAM" id="SignalP"/>
    </source>
</evidence>
<feature type="compositionally biased region" description="Low complexity" evidence="5">
    <location>
        <begin position="22"/>
        <end position="54"/>
    </location>
</feature>
<evidence type="ECO:0000256" key="4">
    <source>
        <dbReference type="ARBA" id="ARBA00022729"/>
    </source>
</evidence>
<reference evidence="8" key="2">
    <citation type="submission" date="2021-04" db="EMBL/GenBank/DDBJ databases">
        <authorList>
            <person name="Gilroy R."/>
        </authorList>
    </citation>
    <scope>NUCLEOTIDE SEQUENCE</scope>
    <source>
        <strain evidence="8">ChiBcec8-14828</strain>
    </source>
</reference>
<dbReference type="GO" id="GO:0030313">
    <property type="term" value="C:cell envelope"/>
    <property type="evidence" value="ECO:0007669"/>
    <property type="project" value="UniProtKB-SubCell"/>
</dbReference>
<dbReference type="GO" id="GO:0042597">
    <property type="term" value="C:periplasmic space"/>
    <property type="evidence" value="ECO:0007669"/>
    <property type="project" value="UniProtKB-ARBA"/>
</dbReference>
<dbReference type="PROSITE" id="PS51257">
    <property type="entry name" value="PROKAR_LIPOPROTEIN"/>
    <property type="match status" value="1"/>
</dbReference>
<feature type="signal peptide" evidence="6">
    <location>
        <begin position="1"/>
        <end position="18"/>
    </location>
</feature>
<evidence type="ECO:0000313" key="8">
    <source>
        <dbReference type="EMBL" id="HJB40260.1"/>
    </source>
</evidence>